<organism evidence="5 6">
    <name type="scientific">Candidatus Roizmanbacteria bacterium CG_4_9_14_0_2_um_filter_39_13</name>
    <dbReference type="NCBI Taxonomy" id="1974839"/>
    <lineage>
        <taxon>Bacteria</taxon>
        <taxon>Candidatus Roizmaniibacteriota</taxon>
    </lineage>
</organism>
<dbReference type="Gene3D" id="3.30.470.20">
    <property type="entry name" value="ATP-grasp fold, B domain"/>
    <property type="match status" value="1"/>
</dbReference>
<dbReference type="InterPro" id="IPR016102">
    <property type="entry name" value="Succinyl-CoA_synth-like"/>
</dbReference>
<dbReference type="InterPro" id="IPR003781">
    <property type="entry name" value="CoA-bd"/>
</dbReference>
<evidence type="ECO:0000256" key="2">
    <source>
        <dbReference type="ARBA" id="ARBA00022741"/>
    </source>
</evidence>
<dbReference type="Gene3D" id="3.40.50.720">
    <property type="entry name" value="NAD(P)-binding Rossmann-like Domain"/>
    <property type="match status" value="1"/>
</dbReference>
<keyword evidence="3" id="KW-0067">ATP-binding</keyword>
<proteinExistence type="predicted"/>
<dbReference type="GO" id="GO:0043758">
    <property type="term" value="F:acetate-CoA ligase (ADP-forming) activity"/>
    <property type="evidence" value="ECO:0007669"/>
    <property type="project" value="InterPro"/>
</dbReference>
<dbReference type="SUPFAM" id="SSF52210">
    <property type="entry name" value="Succinyl-CoA synthetase domains"/>
    <property type="match status" value="2"/>
</dbReference>
<dbReference type="Gene3D" id="3.40.50.261">
    <property type="entry name" value="Succinyl-CoA synthetase domains"/>
    <property type="match status" value="2"/>
</dbReference>
<dbReference type="SUPFAM" id="SSF56059">
    <property type="entry name" value="Glutathione synthetase ATP-binding domain-like"/>
    <property type="match status" value="1"/>
</dbReference>
<feature type="domain" description="CoA-binding" evidence="4">
    <location>
        <begin position="6"/>
        <end position="101"/>
    </location>
</feature>
<reference evidence="6" key="1">
    <citation type="submission" date="2017-09" db="EMBL/GenBank/DDBJ databases">
        <title>Depth-based differentiation of microbial function through sediment-hosted aquifers and enrichment of novel symbionts in the deep terrestrial subsurface.</title>
        <authorList>
            <person name="Probst A.J."/>
            <person name="Ladd B."/>
            <person name="Jarett J.K."/>
            <person name="Geller-Mcgrath D.E."/>
            <person name="Sieber C.M.K."/>
            <person name="Emerson J.B."/>
            <person name="Anantharaman K."/>
            <person name="Thomas B.C."/>
            <person name="Malmstrom R."/>
            <person name="Stieglmeier M."/>
            <person name="Klingl A."/>
            <person name="Woyke T."/>
            <person name="Ryan C.M."/>
            <person name="Banfield J.F."/>
        </authorList>
    </citation>
    <scope>NUCLEOTIDE SEQUENCE [LARGE SCALE GENOMIC DNA]</scope>
</reference>
<dbReference type="InterPro" id="IPR051538">
    <property type="entry name" value="Acyl-CoA_Synth/Transferase"/>
</dbReference>
<dbReference type="PANTHER" id="PTHR43334">
    <property type="entry name" value="ACETATE--COA LIGASE [ADP-FORMING]"/>
    <property type="match status" value="1"/>
</dbReference>
<dbReference type="GO" id="GO:0005524">
    <property type="term" value="F:ATP binding"/>
    <property type="evidence" value="ECO:0007669"/>
    <property type="project" value="UniProtKB-KW"/>
</dbReference>
<dbReference type="InterPro" id="IPR032875">
    <property type="entry name" value="Succ_CoA_lig_flav_dom"/>
</dbReference>
<dbReference type="InterPro" id="IPR043938">
    <property type="entry name" value="Ligase_CoA_dom"/>
</dbReference>
<protein>
    <recommendedName>
        <fullName evidence="4">CoA-binding domain-containing protein</fullName>
    </recommendedName>
</protein>
<evidence type="ECO:0000256" key="3">
    <source>
        <dbReference type="ARBA" id="ARBA00022840"/>
    </source>
</evidence>
<dbReference type="EMBL" id="PFSC01000018">
    <property type="protein sequence ID" value="PJC33943.1"/>
    <property type="molecule type" value="Genomic_DNA"/>
</dbReference>
<dbReference type="Pfam" id="PF19045">
    <property type="entry name" value="Ligase_CoA_2"/>
    <property type="match status" value="1"/>
</dbReference>
<sequence length="701" mass="76608">MSLKRFFNPRSVAIVGVSENPQKVGHLVARNMIDQGYDKELYFVNPSGATILGKQSFKDLKSIGKSIDLVVLAVPAPIAVSYLERVNQVGCTNVVMFAAGFGETHTPEGDILEKELLKKAKEYSISVIGPNCIGCINTGSGLNATFFNTIPPIGNISIISQSGALGSAMLDYLAAKTHIGLSHFVSLGNKSVIDESDCLEYFLEDTATDVIGLYLEDVRDGDRFSEILARVSQRKPVIVLKSGRTKEGSQAAMSHTGSMVGDDEIFSSVICEAGGIRADSFAEFQMLLKLYSLGAVPTNRNILVLSNAGGMGVLLADEIVNQKLHLVNVSEDTKIKLTRAFEDTKKITVHNPIDLLGDASAFDYKKAIDLTMKEKDIGGVIVLLTPQANTEIIETAQVLQKVYKLLKFKPLYPIFMGKKSVSAAHSYFEKEGIASFRYFSELPCALAKMCDAREIQSQISANGLTSEFSIQIATHIFDVDSMFIEQEGKPFLNQYDSLKLLEWSGIATAPIYHATSRDDLRLIVEKVGFPLVAKLASDKVTHKTEVKGVITGITVMEELVTAYDMLVSVGGKASGCYLQKEYSGHELIVGAKKDLTFGTVVLVGIGGVYAELIHETMQFVYPFSYPQFLHALSQSKLDILTKEFRGTPSINTRKLYETAMRVGTLFDRFDQIAEIDINPLIVSGDVLTAVDARVICKGKDM</sequence>
<evidence type="ECO:0000313" key="5">
    <source>
        <dbReference type="EMBL" id="PJC33943.1"/>
    </source>
</evidence>
<dbReference type="Pfam" id="PF13549">
    <property type="entry name" value="ATP-grasp_5"/>
    <property type="match status" value="1"/>
</dbReference>
<dbReference type="InterPro" id="IPR013815">
    <property type="entry name" value="ATP_grasp_subdomain_1"/>
</dbReference>
<evidence type="ECO:0000256" key="1">
    <source>
        <dbReference type="ARBA" id="ARBA00022598"/>
    </source>
</evidence>
<dbReference type="Gene3D" id="3.30.1490.20">
    <property type="entry name" value="ATP-grasp fold, A domain"/>
    <property type="match status" value="1"/>
</dbReference>
<dbReference type="Proteomes" id="UP000231383">
    <property type="component" value="Unassembled WGS sequence"/>
</dbReference>
<dbReference type="SMART" id="SM00881">
    <property type="entry name" value="CoA_binding"/>
    <property type="match status" value="1"/>
</dbReference>
<keyword evidence="1" id="KW-0436">Ligase</keyword>
<evidence type="ECO:0000313" key="6">
    <source>
        <dbReference type="Proteomes" id="UP000231383"/>
    </source>
</evidence>
<accession>A0A2M8F3Q6</accession>
<dbReference type="Pfam" id="PF13380">
    <property type="entry name" value="CoA_binding_2"/>
    <property type="match status" value="1"/>
</dbReference>
<dbReference type="SUPFAM" id="SSF51735">
    <property type="entry name" value="NAD(P)-binding Rossmann-fold domains"/>
    <property type="match status" value="1"/>
</dbReference>
<name>A0A2M8F3Q6_9BACT</name>
<evidence type="ECO:0000259" key="4">
    <source>
        <dbReference type="SMART" id="SM00881"/>
    </source>
</evidence>
<gene>
    <name evidence="5" type="ORF">CO051_00630</name>
</gene>
<dbReference type="AlphaFoldDB" id="A0A2M8F3Q6"/>
<dbReference type="PANTHER" id="PTHR43334:SF2">
    <property type="entry name" value="ACETATE--COA LIGASE [ADP-FORMING]"/>
    <property type="match status" value="1"/>
</dbReference>
<dbReference type="InterPro" id="IPR036291">
    <property type="entry name" value="NAD(P)-bd_dom_sf"/>
</dbReference>
<dbReference type="Pfam" id="PF13607">
    <property type="entry name" value="Succ_CoA_lig"/>
    <property type="match status" value="1"/>
</dbReference>
<keyword evidence="2" id="KW-0547">Nucleotide-binding</keyword>
<comment type="caution">
    <text evidence="5">The sequence shown here is derived from an EMBL/GenBank/DDBJ whole genome shotgun (WGS) entry which is preliminary data.</text>
</comment>